<evidence type="ECO:0000259" key="2">
    <source>
        <dbReference type="Pfam" id="PF00248"/>
    </source>
</evidence>
<dbReference type="EMBL" id="LGAP01000020">
    <property type="protein sequence ID" value="KOF15370.1"/>
    <property type="molecule type" value="Genomic_DNA"/>
</dbReference>
<dbReference type="FunFam" id="3.20.20.100:FF:000004">
    <property type="entry name" value="Oxidoreductase, aldo/keto reductase"/>
    <property type="match status" value="1"/>
</dbReference>
<name>A0A0L8BLA0_ENSAD</name>
<protein>
    <submittedName>
        <fullName evidence="3">Aldo/keto reductase</fullName>
    </submittedName>
</protein>
<dbReference type="GO" id="GO:0005829">
    <property type="term" value="C:cytosol"/>
    <property type="evidence" value="ECO:0007669"/>
    <property type="project" value="TreeGrafter"/>
</dbReference>
<proteinExistence type="predicted"/>
<dbReference type="GO" id="GO:0016491">
    <property type="term" value="F:oxidoreductase activity"/>
    <property type="evidence" value="ECO:0007669"/>
    <property type="project" value="UniProtKB-KW"/>
</dbReference>
<dbReference type="RefSeq" id="WP_053251316.1">
    <property type="nucleotide sequence ID" value="NZ_LGAP01000020.1"/>
</dbReference>
<dbReference type="PATRIC" id="fig|106592.7.peg.3527"/>
<dbReference type="Proteomes" id="UP000037425">
    <property type="component" value="Unassembled WGS sequence"/>
</dbReference>
<accession>A0A0L8BLA0</accession>
<dbReference type="PANTHER" id="PTHR43364">
    <property type="entry name" value="NADH-SPECIFIC METHYLGLYOXAL REDUCTASE-RELATED"/>
    <property type="match status" value="1"/>
</dbReference>
<evidence type="ECO:0000313" key="3">
    <source>
        <dbReference type="EMBL" id="KOF15370.1"/>
    </source>
</evidence>
<dbReference type="CDD" id="cd19080">
    <property type="entry name" value="AKR_AKR9A_9B"/>
    <property type="match status" value="1"/>
</dbReference>
<keyword evidence="1" id="KW-0560">Oxidoreductase</keyword>
<gene>
    <name evidence="3" type="ORF">AC244_23995</name>
</gene>
<dbReference type="AlphaFoldDB" id="A0A0L8BLA0"/>
<evidence type="ECO:0000313" key="4">
    <source>
        <dbReference type="Proteomes" id="UP000037425"/>
    </source>
</evidence>
<dbReference type="Gene3D" id="3.20.20.100">
    <property type="entry name" value="NADP-dependent oxidoreductase domain"/>
    <property type="match status" value="1"/>
</dbReference>
<dbReference type="SUPFAM" id="SSF51430">
    <property type="entry name" value="NAD(P)-linked oxidoreductase"/>
    <property type="match status" value="1"/>
</dbReference>
<reference evidence="4" key="1">
    <citation type="submission" date="2015-07" db="EMBL/GenBank/DDBJ databases">
        <title>Whole genome sequence of an Ensifer adhaerens strain isolated from a cave pool in the Wind Cave National Park.</title>
        <authorList>
            <person name="Eng W.W.H."/>
            <person name="Gan H.M."/>
            <person name="Barton H.A."/>
            <person name="Savka M.A."/>
        </authorList>
    </citation>
    <scope>NUCLEOTIDE SEQUENCE [LARGE SCALE GENOMIC DNA]</scope>
    <source>
        <strain evidence="4">SD006</strain>
    </source>
</reference>
<sequence length="379" mass="40796">MSMDHYYLLGRSGLRVSRLALGTMTFGNGGIRGIGGSWGSDEDAARAIFNRYLEVGGNFIDTADSYAAGVSEELIGKFVAEAGIRDRVVISTKFSNSLEPGNPNAGGNGRKNLMRAVDASLRRLKTDYIDLYLLHTWDRITPAEEVMRTLDDLVRAGKIRYAGLSDVPGWYAARAQTRAEVHALTPPICLQLPYSLAERSIENEFVPLAQTLGLGITAWSPLAMGLLSGKYRAGQPAAGRLSLDASGSGLGLFTERNMRIVAALEAVAAETGRSMAQVALNWVVTQPGVGAAIIGASRIEQLDHNLAALDFSIPAELRQQLQAASAVEPVYPYSLFTDDYQAGILNAGVAVGEKPRGYYSETFLPKVSDYVFGQPKSKD</sequence>
<dbReference type="InterPro" id="IPR036812">
    <property type="entry name" value="NAD(P)_OxRdtase_dom_sf"/>
</dbReference>
<organism evidence="3 4">
    <name type="scientific">Ensifer adhaerens</name>
    <name type="common">Sinorhizobium morelense</name>
    <dbReference type="NCBI Taxonomy" id="106592"/>
    <lineage>
        <taxon>Bacteria</taxon>
        <taxon>Pseudomonadati</taxon>
        <taxon>Pseudomonadota</taxon>
        <taxon>Alphaproteobacteria</taxon>
        <taxon>Hyphomicrobiales</taxon>
        <taxon>Rhizobiaceae</taxon>
        <taxon>Sinorhizobium/Ensifer group</taxon>
        <taxon>Ensifer</taxon>
    </lineage>
</organism>
<comment type="caution">
    <text evidence="3">The sequence shown here is derived from an EMBL/GenBank/DDBJ whole genome shotgun (WGS) entry which is preliminary data.</text>
</comment>
<dbReference type="PANTHER" id="PTHR43364:SF4">
    <property type="entry name" value="NAD(P)-LINKED OXIDOREDUCTASE SUPERFAMILY PROTEIN"/>
    <property type="match status" value="1"/>
</dbReference>
<dbReference type="OrthoDB" id="9803483at2"/>
<dbReference type="InterPro" id="IPR050523">
    <property type="entry name" value="AKR_Detox_Biosynth"/>
</dbReference>
<dbReference type="InterPro" id="IPR023210">
    <property type="entry name" value="NADP_OxRdtase_dom"/>
</dbReference>
<dbReference type="Pfam" id="PF00248">
    <property type="entry name" value="Aldo_ket_red"/>
    <property type="match status" value="1"/>
</dbReference>
<feature type="domain" description="NADP-dependent oxidoreductase" evidence="2">
    <location>
        <begin position="18"/>
        <end position="323"/>
    </location>
</feature>
<evidence type="ECO:0000256" key="1">
    <source>
        <dbReference type="ARBA" id="ARBA00023002"/>
    </source>
</evidence>